<accession>A0A384J653</accession>
<name>A0A384J653_BOTFB</name>
<reference evidence="2 3" key="3">
    <citation type="journal article" date="2017" name="Mol. Plant Pathol.">
        <title>A gapless genome sequence of the fungus Botrytis cinerea.</title>
        <authorList>
            <person name="Van Kan J.A."/>
            <person name="Stassen J.H."/>
            <person name="Mosbach A."/>
            <person name="Van Der Lee T.A."/>
            <person name="Faino L."/>
            <person name="Farmer A.D."/>
            <person name="Papasotiriou D.G."/>
            <person name="Zhou S."/>
            <person name="Seidl M.F."/>
            <person name="Cottam E."/>
            <person name="Edel D."/>
            <person name="Hahn M."/>
            <person name="Schwartz D.C."/>
            <person name="Dietrich R.A."/>
            <person name="Widdison S."/>
            <person name="Scalliet G."/>
        </authorList>
    </citation>
    <scope>NUCLEOTIDE SEQUENCE [LARGE SCALE GENOMIC DNA]</scope>
    <source>
        <strain evidence="2 3">B05.10</strain>
    </source>
</reference>
<protein>
    <submittedName>
        <fullName evidence="2">Uncharacterized protein</fullName>
    </submittedName>
</protein>
<dbReference type="GeneID" id="5441848"/>
<organism evidence="2 3">
    <name type="scientific">Botryotinia fuckeliana (strain B05.10)</name>
    <name type="common">Noble rot fungus</name>
    <name type="synonym">Botrytis cinerea</name>
    <dbReference type="NCBI Taxonomy" id="332648"/>
    <lineage>
        <taxon>Eukaryota</taxon>
        <taxon>Fungi</taxon>
        <taxon>Dikarya</taxon>
        <taxon>Ascomycota</taxon>
        <taxon>Pezizomycotina</taxon>
        <taxon>Leotiomycetes</taxon>
        <taxon>Helotiales</taxon>
        <taxon>Sclerotiniaceae</taxon>
        <taxon>Botrytis</taxon>
    </lineage>
</organism>
<feature type="region of interest" description="Disordered" evidence="1">
    <location>
        <begin position="125"/>
        <end position="185"/>
    </location>
</feature>
<dbReference type="RefSeq" id="XP_001561200.2">
    <property type="nucleotide sequence ID" value="XM_001561150.2"/>
</dbReference>
<dbReference type="EMBL" id="CP009805">
    <property type="protein sequence ID" value="ATZ46013.1"/>
    <property type="molecule type" value="Genomic_DNA"/>
</dbReference>
<dbReference type="OrthoDB" id="4222821at2759"/>
<evidence type="ECO:0000313" key="2">
    <source>
        <dbReference type="EMBL" id="ATZ46013.1"/>
    </source>
</evidence>
<gene>
    <name evidence="2" type="ORF">BCIN_01g06920</name>
</gene>
<proteinExistence type="predicted"/>
<evidence type="ECO:0000313" key="3">
    <source>
        <dbReference type="Proteomes" id="UP000001798"/>
    </source>
</evidence>
<dbReference type="VEuPathDB" id="FungiDB:Bcin01g06920"/>
<reference evidence="2 3" key="1">
    <citation type="journal article" date="2011" name="PLoS Genet.">
        <title>Genomic analysis of the necrotrophic fungal pathogens Sclerotinia sclerotiorum and Botrytis cinerea.</title>
        <authorList>
            <person name="Amselem J."/>
            <person name="Cuomo C.A."/>
            <person name="van Kan J.A."/>
            <person name="Viaud M."/>
            <person name="Benito E.P."/>
            <person name="Couloux A."/>
            <person name="Coutinho P.M."/>
            <person name="de Vries R.P."/>
            <person name="Dyer P.S."/>
            <person name="Fillinger S."/>
            <person name="Fournier E."/>
            <person name="Gout L."/>
            <person name="Hahn M."/>
            <person name="Kohn L."/>
            <person name="Lapalu N."/>
            <person name="Plummer K.M."/>
            <person name="Pradier J.M."/>
            <person name="Quevillon E."/>
            <person name="Sharon A."/>
            <person name="Simon A."/>
            <person name="ten Have A."/>
            <person name="Tudzynski B."/>
            <person name="Tudzynski P."/>
            <person name="Wincker P."/>
            <person name="Andrew M."/>
            <person name="Anthouard V."/>
            <person name="Beever R.E."/>
            <person name="Beffa R."/>
            <person name="Benoit I."/>
            <person name="Bouzid O."/>
            <person name="Brault B."/>
            <person name="Chen Z."/>
            <person name="Choquer M."/>
            <person name="Collemare J."/>
            <person name="Cotton P."/>
            <person name="Danchin E.G."/>
            <person name="Da Silva C."/>
            <person name="Gautier A."/>
            <person name="Giraud C."/>
            <person name="Giraud T."/>
            <person name="Gonzalez C."/>
            <person name="Grossetete S."/>
            <person name="Guldener U."/>
            <person name="Henrissat B."/>
            <person name="Howlett B.J."/>
            <person name="Kodira C."/>
            <person name="Kretschmer M."/>
            <person name="Lappartient A."/>
            <person name="Leroch M."/>
            <person name="Levis C."/>
            <person name="Mauceli E."/>
            <person name="Neuveglise C."/>
            <person name="Oeser B."/>
            <person name="Pearson M."/>
            <person name="Poulain J."/>
            <person name="Poussereau N."/>
            <person name="Quesneville H."/>
            <person name="Rascle C."/>
            <person name="Schumacher J."/>
            <person name="Segurens B."/>
            <person name="Sexton A."/>
            <person name="Silva E."/>
            <person name="Sirven C."/>
            <person name="Soanes D.M."/>
            <person name="Talbot N.J."/>
            <person name="Templeton M."/>
            <person name="Yandava C."/>
            <person name="Yarden O."/>
            <person name="Zeng Q."/>
            <person name="Rollins J.A."/>
            <person name="Lebrun M.H."/>
            <person name="Dickman M."/>
        </authorList>
    </citation>
    <scope>NUCLEOTIDE SEQUENCE [LARGE SCALE GENOMIC DNA]</scope>
    <source>
        <strain evidence="2 3">B05.10</strain>
    </source>
</reference>
<keyword evidence="3" id="KW-1185">Reference proteome</keyword>
<dbReference type="AlphaFoldDB" id="A0A384J653"/>
<feature type="compositionally biased region" description="Polar residues" evidence="1">
    <location>
        <begin position="162"/>
        <end position="185"/>
    </location>
</feature>
<dbReference type="Proteomes" id="UP000001798">
    <property type="component" value="Chromosome 1"/>
</dbReference>
<dbReference type="KEGG" id="bfu:BCIN_01g06920"/>
<sequence>MSSVFCAGSYMGDIAWTSTNSIAKKARVRKSVRKRRYNGAPRLQGQLQVHTQQAVLSTAIVTGTETASPSRSLEQTTLMSIFGTSLSSITMPGYPTDFSDAISNMYWEAEDSLFSGLLLPDETDETFGLSENSDTASSTESYPSLAPTCTGDLPSQPRPSLIPSSQMESSASTSRPQNIDCSSSNTLSTISENNILYESPAGQVAGSISIDKIEEEVIVQRVSQD</sequence>
<evidence type="ECO:0000256" key="1">
    <source>
        <dbReference type="SAM" id="MobiDB-lite"/>
    </source>
</evidence>
<reference evidence="2 3" key="2">
    <citation type="journal article" date="2012" name="Eukaryot. Cell">
        <title>Genome update of Botrytis cinerea strains B05.10 and T4.</title>
        <authorList>
            <person name="Staats M."/>
            <person name="van Kan J.A."/>
        </authorList>
    </citation>
    <scope>NUCLEOTIDE SEQUENCE [LARGE SCALE GENOMIC DNA]</scope>
    <source>
        <strain evidence="2 3">B05.10</strain>
    </source>
</reference>
<feature type="compositionally biased region" description="Polar residues" evidence="1">
    <location>
        <begin position="129"/>
        <end position="142"/>
    </location>
</feature>